<feature type="binding site" evidence="9">
    <location>
        <position position="121"/>
    </location>
    <ligand>
        <name>Mg(2+)</name>
        <dbReference type="ChEBI" id="CHEBI:18420"/>
    </ligand>
</feature>
<dbReference type="GO" id="GO:0030170">
    <property type="term" value="F:pyridoxal phosphate binding"/>
    <property type="evidence" value="ECO:0007669"/>
    <property type="project" value="UniProtKB-UniRule"/>
</dbReference>
<keyword evidence="4 10" id="KW-0808">Transferase</keyword>
<dbReference type="GO" id="GO:0005737">
    <property type="term" value="C:cytoplasm"/>
    <property type="evidence" value="ECO:0007669"/>
    <property type="project" value="UniProtKB-SubCell"/>
</dbReference>
<dbReference type="NCBIfam" id="NF004624">
    <property type="entry name" value="PRK05964.1"/>
    <property type="match status" value="1"/>
</dbReference>
<feature type="binding site" evidence="9">
    <location>
        <position position="20"/>
    </location>
    <ligand>
        <name>Mg(2+)</name>
        <dbReference type="ChEBI" id="CHEBI:18420"/>
    </ligand>
</feature>
<dbReference type="CDD" id="cd00610">
    <property type="entry name" value="OAT_like"/>
    <property type="match status" value="1"/>
</dbReference>
<dbReference type="FunFam" id="3.40.640.10:FF:000041">
    <property type="entry name" value="Adenosylmethionine-8-amino-7-oxononanoate aminotransferase"/>
    <property type="match status" value="1"/>
</dbReference>
<dbReference type="InterPro" id="IPR049704">
    <property type="entry name" value="Aminotrans_3_PPA_site"/>
</dbReference>
<comment type="subunit">
    <text evidence="9">Homodimer.</text>
</comment>
<dbReference type="KEGG" id="psel:GM415_01970"/>
<dbReference type="NCBIfam" id="TIGR00508">
    <property type="entry name" value="bioA"/>
    <property type="match status" value="1"/>
</dbReference>
<dbReference type="CDD" id="cd03109">
    <property type="entry name" value="DTBS"/>
    <property type="match status" value="1"/>
</dbReference>
<dbReference type="InterPro" id="IPR005814">
    <property type="entry name" value="Aminotrans_3"/>
</dbReference>
<evidence type="ECO:0000313" key="12">
    <source>
        <dbReference type="Proteomes" id="UP000428328"/>
    </source>
</evidence>
<feature type="active site" evidence="9">
    <location>
        <position position="41"/>
    </location>
</feature>
<comment type="similarity">
    <text evidence="10">Belongs to the class-III pyridoxal-phosphate-dependent aminotransferase family. BioA subfamily.</text>
</comment>
<dbReference type="Gene3D" id="3.40.50.300">
    <property type="entry name" value="P-loop containing nucleotide triphosphate hydrolases"/>
    <property type="match status" value="1"/>
</dbReference>
<feature type="binding site" evidence="10">
    <location>
        <position position="387"/>
    </location>
    <ligand>
        <name>substrate</name>
    </ligand>
</feature>
<feature type="binding site" evidence="10">
    <location>
        <position position="488"/>
    </location>
    <ligand>
        <name>pyridoxal 5'-phosphate</name>
        <dbReference type="ChEBI" id="CHEBI:597326"/>
    </ligand>
</feature>
<dbReference type="HAMAP" id="MF_00336">
    <property type="entry name" value="BioD"/>
    <property type="match status" value="1"/>
</dbReference>
<dbReference type="InterPro" id="IPR015422">
    <property type="entry name" value="PyrdxlP-dep_Trfase_small"/>
</dbReference>
<dbReference type="InterPro" id="IPR015424">
    <property type="entry name" value="PyrdxlP-dep_Trfase"/>
</dbReference>
<keyword evidence="5 10" id="KW-0949">S-adenosyl-L-methionine</keyword>
<dbReference type="InterPro" id="IPR015421">
    <property type="entry name" value="PyrdxlP-dep_Trfase_major"/>
</dbReference>
<keyword evidence="12" id="KW-1185">Reference proteome</keyword>
<comment type="subcellular location">
    <subcellularLocation>
        <location evidence="9">Cytoplasm</location>
    </subcellularLocation>
</comment>
<comment type="similarity">
    <text evidence="9">Belongs to the dethiobiotin synthetase family.</text>
</comment>
<dbReference type="UniPathway" id="UPA00078">
    <property type="reaction ID" value="UER00160"/>
</dbReference>
<feature type="modified residue" description="N6-(pyridoxal phosphate)lysine" evidence="10">
    <location>
        <position position="517"/>
    </location>
</feature>
<evidence type="ECO:0000256" key="10">
    <source>
        <dbReference type="HAMAP-Rule" id="MF_00834"/>
    </source>
</evidence>
<comment type="function">
    <text evidence="9">Catalyzes a mechanistically unusual reaction, the ATP-dependent insertion of CO2 between the N7 and N8 nitrogen atoms of 7,8-diaminopelargonic acid (DAPA, also called 7,8-diammoniononanoate) to form a ureido ring.</text>
</comment>
<feature type="binding site" evidence="10">
    <location>
        <begin position="354"/>
        <end position="355"/>
    </location>
    <ligand>
        <name>pyridoxal 5'-phosphate</name>
        <dbReference type="ChEBI" id="CHEBI:597326"/>
    </ligand>
</feature>
<feature type="binding site" evidence="9">
    <location>
        <position position="45"/>
    </location>
    <ligand>
        <name>substrate</name>
    </ligand>
</feature>
<evidence type="ECO:0000256" key="9">
    <source>
        <dbReference type="HAMAP-Rule" id="MF_00336"/>
    </source>
</evidence>
<dbReference type="Pfam" id="PF00202">
    <property type="entry name" value="Aminotran_3"/>
    <property type="match status" value="1"/>
</dbReference>
<dbReference type="InterPro" id="IPR027417">
    <property type="entry name" value="P-loop_NTPase"/>
</dbReference>
<evidence type="ECO:0000256" key="3">
    <source>
        <dbReference type="ARBA" id="ARBA00022576"/>
    </source>
</evidence>
<dbReference type="GO" id="GO:0009102">
    <property type="term" value="P:biotin biosynthetic process"/>
    <property type="evidence" value="ECO:0007669"/>
    <property type="project" value="UniProtKB-UniRule"/>
</dbReference>
<feature type="site" description="Participates in the substrate recognition with KAPA and in a stacking interaction with the adenine ring of SAM" evidence="10">
    <location>
        <position position="259"/>
    </location>
</feature>
<feature type="binding site" evidence="10">
    <location>
        <begin position="550"/>
        <end position="551"/>
    </location>
    <ligand>
        <name>pyridoxal 5'-phosphate</name>
        <dbReference type="ChEBI" id="CHEBI:597326"/>
    </ligand>
</feature>
<protein>
    <recommendedName>
        <fullName evidence="9 10">Multifunctional fusion protein</fullName>
    </recommendedName>
    <domain>
        <recommendedName>
            <fullName evidence="10">Adenosylmethionine-8-amino-7-oxononanoate aminotransferase</fullName>
            <ecNumber evidence="10">2.6.1.62</ecNumber>
        </recommendedName>
        <alternativeName>
            <fullName evidence="10">7,8-diamino-pelargonic acid aminotransferase</fullName>
        </alternativeName>
        <alternativeName>
            <fullName evidence="10">7,8-diaminononanoate synthase</fullName>
        </alternativeName>
        <alternativeName>
            <fullName evidence="10">Diaminopelargonic acid synthase</fullName>
            <shortName evidence="10">DANS</shortName>
            <shortName evidence="10">DAPA AT</shortName>
            <shortName evidence="10">DAPA aminotransferase</shortName>
        </alternativeName>
    </domain>
    <domain>
        <recommendedName>
            <fullName evidence="9">ATP-dependent dethiobiotin synthetase BioD</fullName>
            <ecNumber evidence="9">6.3.3.3</ecNumber>
        </recommendedName>
        <alternativeName>
            <fullName evidence="9">DTB synthetase</fullName>
        </alternativeName>
        <alternativeName>
            <fullName evidence="9">Dethiobiotin synthase</fullName>
            <shortName evidence="9">DTBS</shortName>
        </alternativeName>
    </domain>
</protein>
<dbReference type="AlphaFoldDB" id="A0A6I6JW43"/>
<dbReference type="NCBIfam" id="NF005940">
    <property type="entry name" value="PRK07986.1"/>
    <property type="match status" value="1"/>
</dbReference>
<evidence type="ECO:0000256" key="2">
    <source>
        <dbReference type="ARBA" id="ARBA00005063"/>
    </source>
</evidence>
<feature type="binding site" evidence="10">
    <location>
        <position position="517"/>
    </location>
    <ligand>
        <name>substrate</name>
    </ligand>
</feature>
<dbReference type="Gene3D" id="3.90.1150.10">
    <property type="entry name" value="Aspartate Aminotransferase, domain 1"/>
    <property type="match status" value="1"/>
</dbReference>
<keyword evidence="9" id="KW-0067">ATP-binding</keyword>
<dbReference type="Proteomes" id="UP000428328">
    <property type="component" value="Chromosome"/>
</dbReference>
<accession>A0A6I6JW43</accession>
<evidence type="ECO:0000256" key="5">
    <source>
        <dbReference type="ARBA" id="ARBA00022691"/>
    </source>
</evidence>
<dbReference type="GO" id="GO:0005524">
    <property type="term" value="F:ATP binding"/>
    <property type="evidence" value="ECO:0007669"/>
    <property type="project" value="UniProtKB-UniRule"/>
</dbReference>
<name>A0A6I6JW43_9BACT</name>
<keyword evidence="9" id="KW-0436">Ligase</keyword>
<comment type="function">
    <text evidence="10">Catalyzes the transfer of the alpha-amino group from S-adenosyl-L-methionine (SAM) to 7-keto-8-aminopelargonic acid (KAPA) to form 7,8-diaminopelargonic acid (DAPA). It is the only aminotransferase known to utilize SAM as an amino donor.</text>
</comment>
<evidence type="ECO:0000256" key="4">
    <source>
        <dbReference type="ARBA" id="ARBA00022679"/>
    </source>
</evidence>
<feature type="binding site" evidence="10">
    <location>
        <position position="294"/>
    </location>
    <ligand>
        <name>substrate</name>
    </ligand>
</feature>
<dbReference type="Pfam" id="PF13500">
    <property type="entry name" value="AAA_26"/>
    <property type="match status" value="1"/>
</dbReference>
<dbReference type="EC" id="6.3.3.3" evidence="9"/>
<evidence type="ECO:0000256" key="6">
    <source>
        <dbReference type="ARBA" id="ARBA00022756"/>
    </source>
</evidence>
<keyword evidence="3 10" id="KW-0032">Aminotransferase</keyword>
<comment type="pathway">
    <text evidence="9">Cofactor biosynthesis; biotin biosynthesis; biotin from 7,8-diaminononanoate: step 1/2.</text>
</comment>
<feature type="binding site" evidence="9">
    <location>
        <position position="58"/>
    </location>
    <ligand>
        <name>ATP</name>
        <dbReference type="ChEBI" id="CHEBI:30616"/>
    </ligand>
</feature>
<comment type="catalytic activity">
    <reaction evidence="9">
        <text>(7R,8S)-7,8-diammoniononanoate + CO2 + ATP = (4R,5S)-dethiobiotin + ADP + phosphate + 3 H(+)</text>
        <dbReference type="Rhea" id="RHEA:15805"/>
        <dbReference type="ChEBI" id="CHEBI:15378"/>
        <dbReference type="ChEBI" id="CHEBI:16526"/>
        <dbReference type="ChEBI" id="CHEBI:30616"/>
        <dbReference type="ChEBI" id="CHEBI:43474"/>
        <dbReference type="ChEBI" id="CHEBI:149469"/>
        <dbReference type="ChEBI" id="CHEBI:149473"/>
        <dbReference type="ChEBI" id="CHEBI:456216"/>
        <dbReference type="EC" id="6.3.3.3"/>
    </reaction>
</comment>
<comment type="cofactor">
    <cofactor evidence="1 10">
        <name>pyridoxal 5'-phosphate</name>
        <dbReference type="ChEBI" id="CHEBI:597326"/>
    </cofactor>
</comment>
<feature type="binding site" evidence="9">
    <location>
        <begin position="181"/>
        <end position="182"/>
    </location>
    <ligand>
        <name>ATP</name>
        <dbReference type="ChEBI" id="CHEBI:30616"/>
    </ligand>
</feature>
<keyword evidence="9" id="KW-0479">Metal-binding</keyword>
<comment type="catalytic activity">
    <reaction evidence="8 10">
        <text>(8S)-8-amino-7-oxononanoate + S-adenosyl-L-methionine = S-adenosyl-4-methylsulfanyl-2-oxobutanoate + (7R,8S)-7,8-diammoniononanoate</text>
        <dbReference type="Rhea" id="RHEA:16861"/>
        <dbReference type="ChEBI" id="CHEBI:16490"/>
        <dbReference type="ChEBI" id="CHEBI:59789"/>
        <dbReference type="ChEBI" id="CHEBI:149468"/>
        <dbReference type="ChEBI" id="CHEBI:149469"/>
        <dbReference type="EC" id="2.6.1.62"/>
    </reaction>
</comment>
<dbReference type="HAMAP" id="MF_00834">
    <property type="entry name" value="BioA"/>
    <property type="match status" value="1"/>
</dbReference>
<proteinExistence type="inferred from homology"/>
<dbReference type="InterPro" id="IPR004472">
    <property type="entry name" value="DTB_synth_BioD"/>
</dbReference>
<dbReference type="SUPFAM" id="SSF53383">
    <property type="entry name" value="PLP-dependent transferases"/>
    <property type="match status" value="1"/>
</dbReference>
<dbReference type="GO" id="GO:0004015">
    <property type="term" value="F:adenosylmethionine-8-amino-7-oxononanoate transaminase activity"/>
    <property type="evidence" value="ECO:0007669"/>
    <property type="project" value="UniProtKB-UniRule"/>
</dbReference>
<dbReference type="PANTHER" id="PTHR42684">
    <property type="entry name" value="ADENOSYLMETHIONINE-8-AMINO-7-OXONONANOATE AMINOTRANSFERASE"/>
    <property type="match status" value="1"/>
</dbReference>
<keyword evidence="6 9" id="KW-0093">Biotin biosynthesis</keyword>
<keyword evidence="7 10" id="KW-0663">Pyridoxal phosphate</keyword>
<gene>
    <name evidence="10 11" type="primary">bioA</name>
    <name evidence="9" type="synonym">bioD</name>
    <name evidence="11" type="ORF">GM415_01970</name>
</gene>
<evidence type="ECO:0000256" key="8">
    <source>
        <dbReference type="ARBA" id="ARBA00048449"/>
    </source>
</evidence>
<dbReference type="PANTHER" id="PTHR42684:SF17">
    <property type="entry name" value="ADENOSYLMETHIONINE-8-AMINO-7-OXONONANOATE AMINOTRANSFERASE"/>
    <property type="match status" value="1"/>
</dbReference>
<feature type="binding site" evidence="9">
    <location>
        <begin position="214"/>
        <end position="216"/>
    </location>
    <ligand>
        <name>ATP</name>
        <dbReference type="ChEBI" id="CHEBI:30616"/>
    </ligand>
</feature>
<feature type="binding site" evidence="9">
    <location>
        <begin position="121"/>
        <end position="124"/>
    </location>
    <ligand>
        <name>ATP</name>
        <dbReference type="ChEBI" id="CHEBI:30616"/>
    </ligand>
</feature>
<dbReference type="InterPro" id="IPR005815">
    <property type="entry name" value="BioA"/>
</dbReference>
<keyword evidence="9" id="KW-0547">Nucleotide-binding</keyword>
<dbReference type="EC" id="2.6.1.62" evidence="10"/>
<keyword evidence="9" id="KW-0460">Magnesium</keyword>
<dbReference type="SUPFAM" id="SSF52540">
    <property type="entry name" value="P-loop containing nucleoside triphosphate hydrolases"/>
    <property type="match status" value="1"/>
</dbReference>
<evidence type="ECO:0000256" key="1">
    <source>
        <dbReference type="ARBA" id="ARBA00001933"/>
    </source>
</evidence>
<dbReference type="Gene3D" id="3.40.640.10">
    <property type="entry name" value="Type I PLP-dependent aspartate aminotransferase-like (Major domain)"/>
    <property type="match status" value="1"/>
</dbReference>
<comment type="cofactor">
    <cofactor evidence="9">
        <name>Mg(2+)</name>
        <dbReference type="ChEBI" id="CHEBI:18420"/>
    </cofactor>
</comment>
<dbReference type="GO" id="GO:0000287">
    <property type="term" value="F:magnesium ion binding"/>
    <property type="evidence" value="ECO:0007669"/>
    <property type="project" value="UniProtKB-UniRule"/>
</dbReference>
<comment type="pathway">
    <text evidence="2 10">Cofactor biosynthesis; biotin biosynthesis; 7,8-diaminononanoate from 8-amino-7-oxononanoate (SAM route): step 1/1.</text>
</comment>
<dbReference type="NCBIfam" id="TIGR00347">
    <property type="entry name" value="bioD"/>
    <property type="match status" value="1"/>
</dbReference>
<feature type="binding site" evidence="10">
    <location>
        <position position="549"/>
    </location>
    <ligand>
        <name>substrate</name>
    </ligand>
</feature>
<sequence>MDAVTKGFFVTGTDTGVGKTRVTALLLRALLDAGHPALAVKAIQTGCRETADGLQAEDVEIYANYAGDHFPDGYPDACCRKFLPACSPHLAAELSGVSIDPDRLADEIRGMAEGHTPVLVEGAGGAAVPLGNGATTLDLMQRLDLPVIIVADNKLGMINHALMTVEAVRDRGLSVAGVVVNNTTPANREDAFLRRDNVAAIAEYGEVPILADIPHSAARTNADPACPNPMDGALASLLLEPEPPSDDLDFDRTHLWHPYTSATRPLPATKVVAARGTRLVLKDGSELVDGMASWWCAVHGYNHPALNRAAREQIGRMSHVMFGGLTHEPAVELGRALIGMAPEGLDHCFLADSGSVSVEVAIKMALQYMQASGRTERTKLFTVRGGYHGDTCGCMSVCDPDGGMHHLFSGLLPRQVFAPRPDCRFGAEYDPSSLAQARDVFERHAREIAAIIVEPIVQGAGGMRFYHPDYLRGLRELADEHGVLLILDEIATGFGRTGKLFACQWADVVPDIMCVGKALSGGYMTLAATLATRDVADTISADGGVLMHGPTFMGNPLACAVAKASLDILRQNAWQTQVREIEGWLEHSLEGCRSLADVTDVRVLGAIGVVELKHQVNVQEIQKFFISRGVWLRPFGKLLYAMPPYIISRDEVARLGKAIFDAIATGRHV</sequence>
<reference evidence="11 12" key="1">
    <citation type="submission" date="2019-11" db="EMBL/GenBank/DDBJ databases">
        <authorList>
            <person name="Zheng R.K."/>
            <person name="Sun C.M."/>
        </authorList>
    </citation>
    <scope>NUCLEOTIDE SEQUENCE [LARGE SCALE GENOMIC DNA]</scope>
    <source>
        <strain evidence="11 12">SRB007</strain>
    </source>
</reference>
<comment type="caution">
    <text evidence="9">Lacks conserved residue(s) required for the propagation of feature annotation.</text>
</comment>
<keyword evidence="9" id="KW-0963">Cytoplasm</keyword>
<evidence type="ECO:0000256" key="7">
    <source>
        <dbReference type="ARBA" id="ARBA00022898"/>
    </source>
</evidence>
<dbReference type="GO" id="GO:0004141">
    <property type="term" value="F:dethiobiotin synthase activity"/>
    <property type="evidence" value="ECO:0007669"/>
    <property type="project" value="UniProtKB-UniRule"/>
</dbReference>
<feature type="binding site" evidence="9">
    <location>
        <position position="58"/>
    </location>
    <ligand>
        <name>Mg(2+)</name>
        <dbReference type="ChEBI" id="CHEBI:18420"/>
    </ligand>
</feature>
<dbReference type="PROSITE" id="PS00600">
    <property type="entry name" value="AA_TRANSFER_CLASS_3"/>
    <property type="match status" value="1"/>
</dbReference>
<organism evidence="11 12">
    <name type="scientific">Pseudodesulfovibrio cashew</name>
    <dbReference type="NCBI Taxonomy" id="2678688"/>
    <lineage>
        <taxon>Bacteria</taxon>
        <taxon>Pseudomonadati</taxon>
        <taxon>Thermodesulfobacteriota</taxon>
        <taxon>Desulfovibrionia</taxon>
        <taxon>Desulfovibrionales</taxon>
        <taxon>Desulfovibrionaceae</taxon>
    </lineage>
</organism>
<dbReference type="EMBL" id="CP046400">
    <property type="protein sequence ID" value="QGY41954.1"/>
    <property type="molecule type" value="Genomic_DNA"/>
</dbReference>
<evidence type="ECO:0000313" key="11">
    <source>
        <dbReference type="EMBL" id="QGY41954.1"/>
    </source>
</evidence>
<feature type="binding site" evidence="10">
    <location>
        <position position="633"/>
    </location>
    <ligand>
        <name>substrate</name>
    </ligand>
</feature>